<dbReference type="InterPro" id="IPR050572">
    <property type="entry name" value="Fe-S_Ferredoxin"/>
</dbReference>
<protein>
    <recommendedName>
        <fullName evidence="8">4Fe-4S ferredoxin-type domain-containing protein</fullName>
    </recommendedName>
</protein>
<evidence type="ECO:0000256" key="4">
    <source>
        <dbReference type="ARBA" id="ARBA00022737"/>
    </source>
</evidence>
<dbReference type="KEGG" id="ahb:bsdtb5_22600"/>
<dbReference type="PROSITE" id="PS00198">
    <property type="entry name" value="4FE4S_FER_1"/>
    <property type="match status" value="1"/>
</dbReference>
<dbReference type="GO" id="GO:0051539">
    <property type="term" value="F:4 iron, 4 sulfur cluster binding"/>
    <property type="evidence" value="ECO:0007669"/>
    <property type="project" value="UniProtKB-KW"/>
</dbReference>
<feature type="domain" description="4Fe-4S ferredoxin-type" evidence="8">
    <location>
        <begin position="156"/>
        <end position="184"/>
    </location>
</feature>
<keyword evidence="4" id="KW-0677">Repeat</keyword>
<dbReference type="InterPro" id="IPR017896">
    <property type="entry name" value="4Fe4S_Fe-S-bd"/>
</dbReference>
<dbReference type="InterPro" id="IPR017900">
    <property type="entry name" value="4Fe4S_Fe_S_CS"/>
</dbReference>
<dbReference type="SUPFAM" id="SSF50475">
    <property type="entry name" value="FMN-binding split barrel"/>
    <property type="match status" value="1"/>
</dbReference>
<dbReference type="Proteomes" id="UP000595897">
    <property type="component" value="Chromosome"/>
</dbReference>
<dbReference type="PANTHER" id="PTHR43687">
    <property type="entry name" value="ADENYLYLSULFATE REDUCTASE, BETA SUBUNIT"/>
    <property type="match status" value="1"/>
</dbReference>
<dbReference type="AlphaFoldDB" id="A0A7R7ELV0"/>
<dbReference type="EMBL" id="AP024169">
    <property type="protein sequence ID" value="BCN30965.1"/>
    <property type="molecule type" value="Genomic_DNA"/>
</dbReference>
<dbReference type="Gene3D" id="2.30.110.10">
    <property type="entry name" value="Electron Transport, Fmn-binding Protein, Chain A"/>
    <property type="match status" value="1"/>
</dbReference>
<keyword evidence="5" id="KW-0249">Electron transport</keyword>
<sequence>MEVKDYLRILRDEIHSTVFATVDDQGLPVARVIDIMLADEYSIYFITAKGKEFYQQLMNKQYVAISGMTSGDGSLSKKAISIRGNVENIGEQLLDKVFEQNPYMLEIYPSKESQRALEVFRLYQGNGEYFDLSTKPITRHSFIIGHSDNIEKSLEYGYYINEKCVGCGKCYTTCPQQCIDMTNVPFTIHQENCLHCGNCMSVCKYKAVEKR</sequence>
<evidence type="ECO:0000256" key="7">
    <source>
        <dbReference type="ARBA" id="ARBA00023014"/>
    </source>
</evidence>
<keyword evidence="6" id="KW-0408">Iron</keyword>
<reference evidence="9 10" key="1">
    <citation type="submission" date="2020-11" db="EMBL/GenBank/DDBJ databases">
        <title>Draft genome sequencing of a Lachnospiraceae strain isolated from anoxic soil subjected to BSD treatment.</title>
        <authorList>
            <person name="Uek A."/>
            <person name="Tonouchi A."/>
        </authorList>
    </citation>
    <scope>NUCLEOTIDE SEQUENCE [LARGE SCALE GENOMIC DNA]</scope>
    <source>
        <strain evidence="9 10">TB5</strain>
    </source>
</reference>
<evidence type="ECO:0000256" key="3">
    <source>
        <dbReference type="ARBA" id="ARBA00022723"/>
    </source>
</evidence>
<keyword evidence="2" id="KW-0004">4Fe-4S</keyword>
<evidence type="ECO:0000256" key="6">
    <source>
        <dbReference type="ARBA" id="ARBA00023004"/>
    </source>
</evidence>
<dbReference type="RefSeq" id="WP_271712118.1">
    <property type="nucleotide sequence ID" value="NZ_AP024169.1"/>
</dbReference>
<accession>A0A7R7ELV0</accession>
<evidence type="ECO:0000313" key="9">
    <source>
        <dbReference type="EMBL" id="BCN30965.1"/>
    </source>
</evidence>
<dbReference type="InterPro" id="IPR012349">
    <property type="entry name" value="Split_barrel_FMN-bd"/>
</dbReference>
<gene>
    <name evidence="9" type="ORF">bsdtb5_22600</name>
</gene>
<dbReference type="InterPro" id="IPR011576">
    <property type="entry name" value="Pyridox_Oxase_N"/>
</dbReference>
<name>A0A7R7ELV0_9FIRM</name>
<dbReference type="Pfam" id="PF12838">
    <property type="entry name" value="Fer4_7"/>
    <property type="match status" value="1"/>
</dbReference>
<dbReference type="Gene3D" id="3.30.70.20">
    <property type="match status" value="1"/>
</dbReference>
<keyword evidence="10" id="KW-1185">Reference proteome</keyword>
<evidence type="ECO:0000256" key="5">
    <source>
        <dbReference type="ARBA" id="ARBA00022982"/>
    </source>
</evidence>
<dbReference type="GO" id="GO:0046872">
    <property type="term" value="F:metal ion binding"/>
    <property type="evidence" value="ECO:0007669"/>
    <property type="project" value="UniProtKB-KW"/>
</dbReference>
<dbReference type="SUPFAM" id="SSF54862">
    <property type="entry name" value="4Fe-4S ferredoxins"/>
    <property type="match status" value="1"/>
</dbReference>
<dbReference type="PROSITE" id="PS51379">
    <property type="entry name" value="4FE4S_FER_2"/>
    <property type="match status" value="2"/>
</dbReference>
<feature type="domain" description="4Fe-4S ferredoxin-type" evidence="8">
    <location>
        <begin position="185"/>
        <end position="211"/>
    </location>
</feature>
<dbReference type="Pfam" id="PF01243">
    <property type="entry name" value="PNPOx_N"/>
    <property type="match status" value="1"/>
</dbReference>
<keyword evidence="7" id="KW-0411">Iron-sulfur</keyword>
<evidence type="ECO:0000256" key="1">
    <source>
        <dbReference type="ARBA" id="ARBA00022448"/>
    </source>
</evidence>
<evidence type="ECO:0000256" key="2">
    <source>
        <dbReference type="ARBA" id="ARBA00022485"/>
    </source>
</evidence>
<keyword evidence="3" id="KW-0479">Metal-binding</keyword>
<keyword evidence="1" id="KW-0813">Transport</keyword>
<evidence type="ECO:0000259" key="8">
    <source>
        <dbReference type="PROSITE" id="PS51379"/>
    </source>
</evidence>
<evidence type="ECO:0000313" key="10">
    <source>
        <dbReference type="Proteomes" id="UP000595897"/>
    </source>
</evidence>
<proteinExistence type="predicted"/>
<organism evidence="9 10">
    <name type="scientific">Anaeromicropila herbilytica</name>
    <dbReference type="NCBI Taxonomy" id="2785025"/>
    <lineage>
        <taxon>Bacteria</taxon>
        <taxon>Bacillati</taxon>
        <taxon>Bacillota</taxon>
        <taxon>Clostridia</taxon>
        <taxon>Lachnospirales</taxon>
        <taxon>Lachnospiraceae</taxon>
        <taxon>Anaeromicropila</taxon>
    </lineage>
</organism>
<dbReference type="PANTHER" id="PTHR43687:SF6">
    <property type="entry name" value="L-ASPARTATE SEMIALDEHYDE SULFURTRANSFERASE IRON-SULFUR SUBUNIT"/>
    <property type="match status" value="1"/>
</dbReference>